<feature type="transmembrane region" description="Helical" evidence="1">
    <location>
        <begin position="148"/>
        <end position="166"/>
    </location>
</feature>
<dbReference type="EMBL" id="MFQZ01000004">
    <property type="protein sequence ID" value="OGH88272.1"/>
    <property type="molecule type" value="Genomic_DNA"/>
</dbReference>
<sequence length="256" mass="30430">MHPRLAAVTEFVVALLFWLALTRLTVFWMLVVWILFRLALSAMVIRLCYYPPAWKRVRHFLVLALFNFGLLFYLLFVEQILSTRLSGLIFIFLPALSFWLLPATPDRSLLAFKPERRVRLALTIFGLCGIWVGIYSSIILQIFNVHFWLWLFLGSCLSAWSAYFWWQEYEIENVTKMRVWALAVLAMMLELAWVIYLLPLGYFISGFLVTWFWYGLWIMARFYFTPAGINWKKQSVFLIVNGVLLFLFLMFVARWR</sequence>
<evidence type="ECO:0000313" key="2">
    <source>
        <dbReference type="EMBL" id="OGH88272.1"/>
    </source>
</evidence>
<feature type="transmembrane region" description="Helical" evidence="1">
    <location>
        <begin position="27"/>
        <end position="48"/>
    </location>
</feature>
<accession>A0A1F6NWF1</accession>
<feature type="transmembrane region" description="Helical" evidence="1">
    <location>
        <begin position="122"/>
        <end position="142"/>
    </location>
</feature>
<feature type="transmembrane region" description="Helical" evidence="1">
    <location>
        <begin position="5"/>
        <end position="21"/>
    </location>
</feature>
<evidence type="ECO:0000313" key="3">
    <source>
        <dbReference type="Proteomes" id="UP000177907"/>
    </source>
</evidence>
<feature type="transmembrane region" description="Helical" evidence="1">
    <location>
        <begin position="202"/>
        <end position="224"/>
    </location>
</feature>
<dbReference type="STRING" id="1798704.A3J93_02010"/>
<feature type="transmembrane region" description="Helical" evidence="1">
    <location>
        <begin position="236"/>
        <end position="255"/>
    </location>
</feature>
<organism evidence="2 3">
    <name type="scientific">Candidatus Magasanikbacteria bacterium RIFOXYC2_FULL_42_28</name>
    <dbReference type="NCBI Taxonomy" id="1798704"/>
    <lineage>
        <taxon>Bacteria</taxon>
        <taxon>Candidatus Magasanikiibacteriota</taxon>
    </lineage>
</organism>
<keyword evidence="1" id="KW-0812">Transmembrane</keyword>
<name>A0A1F6NWF1_9BACT</name>
<feature type="transmembrane region" description="Helical" evidence="1">
    <location>
        <begin position="60"/>
        <end position="77"/>
    </location>
</feature>
<comment type="caution">
    <text evidence="2">The sequence shown here is derived from an EMBL/GenBank/DDBJ whole genome shotgun (WGS) entry which is preliminary data.</text>
</comment>
<proteinExistence type="predicted"/>
<dbReference type="AlphaFoldDB" id="A0A1F6NWF1"/>
<reference evidence="2 3" key="1">
    <citation type="journal article" date="2016" name="Nat. Commun.">
        <title>Thousands of microbial genomes shed light on interconnected biogeochemical processes in an aquifer system.</title>
        <authorList>
            <person name="Anantharaman K."/>
            <person name="Brown C.T."/>
            <person name="Hug L.A."/>
            <person name="Sharon I."/>
            <person name="Castelle C.J."/>
            <person name="Probst A.J."/>
            <person name="Thomas B.C."/>
            <person name="Singh A."/>
            <person name="Wilkins M.J."/>
            <person name="Karaoz U."/>
            <person name="Brodie E.L."/>
            <person name="Williams K.H."/>
            <person name="Hubbard S.S."/>
            <person name="Banfield J.F."/>
        </authorList>
    </citation>
    <scope>NUCLEOTIDE SEQUENCE [LARGE SCALE GENOMIC DNA]</scope>
</reference>
<gene>
    <name evidence="2" type="ORF">A3J93_02010</name>
</gene>
<evidence type="ECO:0000256" key="1">
    <source>
        <dbReference type="SAM" id="Phobius"/>
    </source>
</evidence>
<keyword evidence="1" id="KW-1133">Transmembrane helix</keyword>
<dbReference type="Proteomes" id="UP000177907">
    <property type="component" value="Unassembled WGS sequence"/>
</dbReference>
<feature type="transmembrane region" description="Helical" evidence="1">
    <location>
        <begin position="83"/>
        <end position="101"/>
    </location>
</feature>
<protein>
    <submittedName>
        <fullName evidence="2">Uncharacterized protein</fullName>
    </submittedName>
</protein>
<keyword evidence="1" id="KW-0472">Membrane</keyword>
<feature type="transmembrane region" description="Helical" evidence="1">
    <location>
        <begin position="178"/>
        <end position="196"/>
    </location>
</feature>